<evidence type="ECO:0000313" key="3">
    <source>
        <dbReference type="Proteomes" id="UP000023152"/>
    </source>
</evidence>
<reference evidence="2 3" key="1">
    <citation type="journal article" date="2013" name="Curr. Biol.">
        <title>The Genome of the Foraminiferan Reticulomyxa filosa.</title>
        <authorList>
            <person name="Glockner G."/>
            <person name="Hulsmann N."/>
            <person name="Schleicher M."/>
            <person name="Noegel A.A."/>
            <person name="Eichinger L."/>
            <person name="Gallinger C."/>
            <person name="Pawlowski J."/>
            <person name="Sierra R."/>
            <person name="Euteneuer U."/>
            <person name="Pillet L."/>
            <person name="Moustafa A."/>
            <person name="Platzer M."/>
            <person name="Groth M."/>
            <person name="Szafranski K."/>
            <person name="Schliwa M."/>
        </authorList>
    </citation>
    <scope>NUCLEOTIDE SEQUENCE [LARGE SCALE GENOMIC DNA]</scope>
</reference>
<proteinExistence type="predicted"/>
<organism evidence="2 3">
    <name type="scientific">Reticulomyxa filosa</name>
    <dbReference type="NCBI Taxonomy" id="46433"/>
    <lineage>
        <taxon>Eukaryota</taxon>
        <taxon>Sar</taxon>
        <taxon>Rhizaria</taxon>
        <taxon>Retaria</taxon>
        <taxon>Foraminifera</taxon>
        <taxon>Monothalamids</taxon>
        <taxon>Reticulomyxidae</taxon>
        <taxon>Reticulomyxa</taxon>
    </lineage>
</organism>
<comment type="caution">
    <text evidence="2">The sequence shown here is derived from an EMBL/GenBank/DDBJ whole genome shotgun (WGS) entry which is preliminary data.</text>
</comment>
<feature type="region of interest" description="Disordered" evidence="1">
    <location>
        <begin position="1"/>
        <end position="59"/>
    </location>
</feature>
<evidence type="ECO:0000256" key="1">
    <source>
        <dbReference type="SAM" id="MobiDB-lite"/>
    </source>
</evidence>
<dbReference type="EMBL" id="ASPP01004685">
    <property type="protein sequence ID" value="ETO31805.1"/>
    <property type="molecule type" value="Genomic_DNA"/>
</dbReference>
<feature type="non-terminal residue" evidence="2">
    <location>
        <position position="1"/>
    </location>
</feature>
<protein>
    <submittedName>
        <fullName evidence="2">Uncharacterized protein</fullName>
    </submittedName>
</protein>
<sequence length="241" mass="26863">KNVISGALTAASAPSTPLTGRCDNEDNDSQVQELEQGLISPPPDGLNEQSTIQEQKTTDSDLKEEEYIARKAIYTCVATLSHDPLVAIWKEACRLRHVMDPTNKNTDSKFQRPRSMSDNANKSETNEPVHHKQVASSSGILGIMGVEKLAKGRPPPPTEPPPPVPAERKTLQTMTQETGIVFLYFPPVKSNNNNNNDNRQQKYDAYKIDDTTTSFNIGFEHENDGRGMERFVHIHVVRLEL</sequence>
<feature type="compositionally biased region" description="Polar residues" evidence="1">
    <location>
        <begin position="114"/>
        <end position="123"/>
    </location>
</feature>
<keyword evidence="3" id="KW-1185">Reference proteome</keyword>
<feature type="region of interest" description="Disordered" evidence="1">
    <location>
        <begin position="100"/>
        <end position="137"/>
    </location>
</feature>
<name>X6NZR8_RETFI</name>
<accession>X6NZR8</accession>
<feature type="region of interest" description="Disordered" evidence="1">
    <location>
        <begin position="148"/>
        <end position="167"/>
    </location>
</feature>
<gene>
    <name evidence="2" type="ORF">RFI_05315</name>
</gene>
<dbReference type="AlphaFoldDB" id="X6NZR8"/>
<evidence type="ECO:0000313" key="2">
    <source>
        <dbReference type="EMBL" id="ETO31805.1"/>
    </source>
</evidence>
<dbReference type="Proteomes" id="UP000023152">
    <property type="component" value="Unassembled WGS sequence"/>
</dbReference>
<feature type="compositionally biased region" description="Pro residues" evidence="1">
    <location>
        <begin position="153"/>
        <end position="165"/>
    </location>
</feature>